<dbReference type="AlphaFoldDB" id="A0A9E7GI06"/>
<keyword evidence="2" id="KW-1185">Reference proteome</keyword>
<gene>
    <name evidence="1" type="ORF">MUK42_12113</name>
</gene>
<dbReference type="EMBL" id="CP097509">
    <property type="protein sequence ID" value="URE15506.1"/>
    <property type="molecule type" value="Genomic_DNA"/>
</dbReference>
<name>A0A9E7GI06_9LILI</name>
<proteinExistence type="predicted"/>
<dbReference type="OrthoDB" id="10264738at2759"/>
<organism evidence="1 2">
    <name type="scientific">Musa troglodytarum</name>
    <name type="common">fe'i banana</name>
    <dbReference type="NCBI Taxonomy" id="320322"/>
    <lineage>
        <taxon>Eukaryota</taxon>
        <taxon>Viridiplantae</taxon>
        <taxon>Streptophyta</taxon>
        <taxon>Embryophyta</taxon>
        <taxon>Tracheophyta</taxon>
        <taxon>Spermatophyta</taxon>
        <taxon>Magnoliopsida</taxon>
        <taxon>Liliopsida</taxon>
        <taxon>Zingiberales</taxon>
        <taxon>Musaceae</taxon>
        <taxon>Musa</taxon>
    </lineage>
</organism>
<accession>A0A9E7GI06</accession>
<evidence type="ECO:0000313" key="2">
    <source>
        <dbReference type="Proteomes" id="UP001055439"/>
    </source>
</evidence>
<protein>
    <submittedName>
        <fullName evidence="1">Uncharacterized protein</fullName>
    </submittedName>
</protein>
<evidence type="ECO:0000313" key="1">
    <source>
        <dbReference type="EMBL" id="URE15506.1"/>
    </source>
</evidence>
<sequence>MEEATGARSRRGIADSGPVPRLSLIRDPGILLSLRGQALDLGSVVAYRCQIFSRRGTANP</sequence>
<dbReference type="Proteomes" id="UP001055439">
    <property type="component" value="Chromosome 7"/>
</dbReference>
<reference evidence="1" key="1">
    <citation type="submission" date="2022-05" db="EMBL/GenBank/DDBJ databases">
        <title>The Musa troglodytarum L. genome provides insights into the mechanism of non-climacteric behaviour and enrichment of carotenoids.</title>
        <authorList>
            <person name="Wang J."/>
        </authorList>
    </citation>
    <scope>NUCLEOTIDE SEQUENCE</scope>
    <source>
        <tissue evidence="1">Leaf</tissue>
    </source>
</reference>